<reference evidence="1" key="1">
    <citation type="journal article" date="2023" name="G3 (Bethesda)">
        <title>Whole genome assemblies of Zophobas morio and Tenebrio molitor.</title>
        <authorList>
            <person name="Kaur S."/>
            <person name="Stinson S.A."/>
            <person name="diCenzo G.C."/>
        </authorList>
    </citation>
    <scope>NUCLEOTIDE SEQUENCE</scope>
    <source>
        <strain evidence="1">QUZm001</strain>
    </source>
</reference>
<gene>
    <name evidence="1" type="ORF">Zmor_011589</name>
</gene>
<dbReference type="EMBL" id="JALNTZ010000003">
    <property type="protein sequence ID" value="KAJ3659927.1"/>
    <property type="molecule type" value="Genomic_DNA"/>
</dbReference>
<dbReference type="Proteomes" id="UP001168821">
    <property type="component" value="Unassembled WGS sequence"/>
</dbReference>
<evidence type="ECO:0000313" key="1">
    <source>
        <dbReference type="EMBL" id="KAJ3659927.1"/>
    </source>
</evidence>
<dbReference type="AlphaFoldDB" id="A0AA38IMD2"/>
<keyword evidence="2" id="KW-1185">Reference proteome</keyword>
<organism evidence="1 2">
    <name type="scientific">Zophobas morio</name>
    <dbReference type="NCBI Taxonomy" id="2755281"/>
    <lineage>
        <taxon>Eukaryota</taxon>
        <taxon>Metazoa</taxon>
        <taxon>Ecdysozoa</taxon>
        <taxon>Arthropoda</taxon>
        <taxon>Hexapoda</taxon>
        <taxon>Insecta</taxon>
        <taxon>Pterygota</taxon>
        <taxon>Neoptera</taxon>
        <taxon>Endopterygota</taxon>
        <taxon>Coleoptera</taxon>
        <taxon>Polyphaga</taxon>
        <taxon>Cucujiformia</taxon>
        <taxon>Tenebrionidae</taxon>
        <taxon>Zophobas</taxon>
    </lineage>
</organism>
<comment type="caution">
    <text evidence="1">The sequence shown here is derived from an EMBL/GenBank/DDBJ whole genome shotgun (WGS) entry which is preliminary data.</text>
</comment>
<name>A0AA38IMD2_9CUCU</name>
<evidence type="ECO:0008006" key="3">
    <source>
        <dbReference type="Google" id="ProtNLM"/>
    </source>
</evidence>
<proteinExistence type="predicted"/>
<sequence>MFVKRWLHLHLHMQDASLFARIRDRGLGLTELSSSLSFILLKRLTNLAEKAREFKDNNLRTVLASPYVTMVLERLEAVVGPDSPSNMWRQNIIRCPFTTGLEVTSDDATSRSWVDYPHKNWTARDWVGAIHLRIANLPTQGIPSNPDHLKGCRDGCNAQETICHLLQKCPVTHWQRIDRHNAVVRKVRDHCVKKSWPVEEEPQIRHADGTLYKPDFAIHLPFRRTVICDVQVSWETNRPMGHVWDAKRMITTSFVRPPVVIGPRKPSYSCLLLWEPEVRGLEQIAPLHKSCSSPRP</sequence>
<evidence type="ECO:0000313" key="2">
    <source>
        <dbReference type="Proteomes" id="UP001168821"/>
    </source>
</evidence>
<accession>A0AA38IMD2</accession>
<protein>
    <recommendedName>
        <fullName evidence="3">Retrovirus-related Pol polyprotein from type-1 retrotransposable element R2</fullName>
    </recommendedName>
</protein>